<dbReference type="AlphaFoldDB" id="I7A311"/>
<feature type="domain" description="MoaB/Mog" evidence="7">
    <location>
        <begin position="175"/>
        <end position="318"/>
    </location>
</feature>
<evidence type="ECO:0000259" key="7">
    <source>
        <dbReference type="SMART" id="SM00852"/>
    </source>
</evidence>
<dbReference type="UniPathway" id="UPA00344"/>
<dbReference type="GO" id="GO:0061599">
    <property type="term" value="F:molybdopterin molybdotransferase activity"/>
    <property type="evidence" value="ECO:0007669"/>
    <property type="project" value="UniProtKB-UniRule"/>
</dbReference>
<dbReference type="PANTHER" id="PTHR10192">
    <property type="entry name" value="MOLYBDOPTERIN BIOSYNTHESIS PROTEIN"/>
    <property type="match status" value="1"/>
</dbReference>
<dbReference type="GO" id="GO:0046872">
    <property type="term" value="F:metal ion binding"/>
    <property type="evidence" value="ECO:0007669"/>
    <property type="project" value="UniProtKB-UniRule"/>
</dbReference>
<keyword evidence="6" id="KW-0460">Magnesium</keyword>
<dbReference type="KEGG" id="mro:MROS_1082"/>
<dbReference type="PANTHER" id="PTHR10192:SF5">
    <property type="entry name" value="GEPHYRIN"/>
    <property type="match status" value="1"/>
</dbReference>
<dbReference type="NCBIfam" id="TIGR00177">
    <property type="entry name" value="molyb_syn"/>
    <property type="match status" value="1"/>
</dbReference>
<dbReference type="SUPFAM" id="SSF63882">
    <property type="entry name" value="MoeA N-terminal region -like"/>
    <property type="match status" value="1"/>
</dbReference>
<dbReference type="RefSeq" id="WP_014855757.1">
    <property type="nucleotide sequence ID" value="NC_018178.1"/>
</dbReference>
<dbReference type="EC" id="2.10.1.1" evidence="6"/>
<protein>
    <recommendedName>
        <fullName evidence="6">Molybdopterin molybdenumtransferase</fullName>
        <ecNumber evidence="6">2.10.1.1</ecNumber>
    </recommendedName>
</protein>
<dbReference type="SUPFAM" id="SSF63867">
    <property type="entry name" value="MoeA C-terminal domain-like"/>
    <property type="match status" value="1"/>
</dbReference>
<accession>I7A311</accession>
<comment type="similarity">
    <text evidence="3 6">Belongs to the MoeA family.</text>
</comment>
<dbReference type="STRING" id="1191523.MROS_1082"/>
<dbReference type="Pfam" id="PF00994">
    <property type="entry name" value="MoCF_biosynth"/>
    <property type="match status" value="1"/>
</dbReference>
<dbReference type="PATRIC" id="fig|1191523.3.peg.1145"/>
<dbReference type="OrthoDB" id="9804758at2"/>
<evidence type="ECO:0000256" key="1">
    <source>
        <dbReference type="ARBA" id="ARBA00002901"/>
    </source>
</evidence>
<dbReference type="GO" id="GO:0006777">
    <property type="term" value="P:Mo-molybdopterin cofactor biosynthetic process"/>
    <property type="evidence" value="ECO:0007669"/>
    <property type="project" value="UniProtKB-UniRule"/>
</dbReference>
<evidence type="ECO:0000256" key="5">
    <source>
        <dbReference type="ARBA" id="ARBA00047317"/>
    </source>
</evidence>
<keyword evidence="6" id="KW-0479">Metal-binding</keyword>
<sequence length="400" mass="44531">MINYSEALEIIKREISELKPGIEEIDLLDSYNRIIAEDVIADVDLPPFDNSAVDGYALAFSERNEWKVKGEISAGNYSPVAISEDEAVLITTGGKLPGNADTVVPVEDVEINNGTLRLKPDVFFKKGLNIRRKGSDLELNKIAVPAFTKIKPKTAAAIASCGREKVKVFSKLKFAVLATGDELIPVGEKPANDKIRVSNIYSLYMAVKEQNHSALNLGFVKDDRNLIKEKIRGVLESNIDFLITTGGVSVGKYDFLKDVFEELGVRRKFWKVNIKPGKPIYFGVFENNDKKILIFGLPGNPVSSLVNYKVFIEPAIDYLFKQKETELITAVLQNNLKKRDGKRHFARGILYEENGVWNVTSEFSQSSGNLVEMSASNCLIVLPEEIRNPQKGDSVKCIKI</sequence>
<dbReference type="SUPFAM" id="SSF53218">
    <property type="entry name" value="Molybdenum cofactor biosynthesis proteins"/>
    <property type="match status" value="1"/>
</dbReference>
<dbReference type="Pfam" id="PF03454">
    <property type="entry name" value="MoeA_C"/>
    <property type="match status" value="1"/>
</dbReference>
<dbReference type="InterPro" id="IPR036425">
    <property type="entry name" value="MoaB/Mog-like_dom_sf"/>
</dbReference>
<dbReference type="Gene3D" id="2.40.340.10">
    <property type="entry name" value="MoeA, C-terminal, domain IV"/>
    <property type="match status" value="1"/>
</dbReference>
<dbReference type="Proteomes" id="UP000009011">
    <property type="component" value="Chromosome"/>
</dbReference>
<dbReference type="EMBL" id="CP003557">
    <property type="protein sequence ID" value="AFN74321.1"/>
    <property type="molecule type" value="Genomic_DNA"/>
</dbReference>
<comment type="cofactor">
    <cofactor evidence="6">
        <name>Mg(2+)</name>
        <dbReference type="ChEBI" id="CHEBI:18420"/>
    </cofactor>
</comment>
<evidence type="ECO:0000256" key="6">
    <source>
        <dbReference type="RuleBase" id="RU365090"/>
    </source>
</evidence>
<evidence type="ECO:0000313" key="8">
    <source>
        <dbReference type="EMBL" id="AFN74321.1"/>
    </source>
</evidence>
<dbReference type="HOGENOM" id="CLU_010186_7_0_10"/>
<keyword evidence="9" id="KW-1185">Reference proteome</keyword>
<organism evidence="8 9">
    <name type="scientific">Melioribacter roseus (strain DSM 23840 / JCM 17771 / VKM B-2668 / P3M-2)</name>
    <dbReference type="NCBI Taxonomy" id="1191523"/>
    <lineage>
        <taxon>Bacteria</taxon>
        <taxon>Pseudomonadati</taxon>
        <taxon>Ignavibacteriota</taxon>
        <taxon>Ignavibacteria</taxon>
        <taxon>Ignavibacteriales</taxon>
        <taxon>Melioribacteraceae</taxon>
        <taxon>Melioribacter</taxon>
    </lineage>
</organism>
<keyword evidence="4 6" id="KW-0501">Molybdenum cofactor biosynthesis</keyword>
<evidence type="ECO:0000256" key="4">
    <source>
        <dbReference type="ARBA" id="ARBA00023150"/>
    </source>
</evidence>
<name>I7A311_MELRP</name>
<dbReference type="InterPro" id="IPR005111">
    <property type="entry name" value="MoeA_C_domain_IV"/>
</dbReference>
<dbReference type="Gene3D" id="3.90.105.10">
    <property type="entry name" value="Molybdopterin biosynthesis moea protein, domain 2"/>
    <property type="match status" value="1"/>
</dbReference>
<reference evidence="8 9" key="1">
    <citation type="journal article" date="2013" name="PLoS ONE">
        <title>Genomic analysis of Melioribacter roseus, facultatively anaerobic organotrophic bacterium representing a novel deep lineage within Bacteriodetes/Chlorobi group.</title>
        <authorList>
            <person name="Kadnikov V.V."/>
            <person name="Mardanov A.V."/>
            <person name="Podosokorskaya O.A."/>
            <person name="Gavrilov S.N."/>
            <person name="Kublanov I.V."/>
            <person name="Beletsky A.V."/>
            <person name="Bonch-Osmolovskaya E.A."/>
            <person name="Ravin N.V."/>
        </authorList>
    </citation>
    <scope>NUCLEOTIDE SEQUENCE [LARGE SCALE GENOMIC DNA]</scope>
    <source>
        <strain evidence="9">JCM 17771 / P3M-2</strain>
    </source>
</reference>
<dbReference type="NCBIfam" id="NF045515">
    <property type="entry name" value="Glp_gephyrin"/>
    <property type="match status" value="1"/>
</dbReference>
<evidence type="ECO:0000313" key="9">
    <source>
        <dbReference type="Proteomes" id="UP000009011"/>
    </source>
</evidence>
<dbReference type="InterPro" id="IPR036688">
    <property type="entry name" value="MoeA_C_domain_IV_sf"/>
</dbReference>
<evidence type="ECO:0000256" key="2">
    <source>
        <dbReference type="ARBA" id="ARBA00005046"/>
    </source>
</evidence>
<proteinExistence type="inferred from homology"/>
<dbReference type="Gene3D" id="2.170.190.11">
    <property type="entry name" value="Molybdopterin biosynthesis moea protein, domain 3"/>
    <property type="match status" value="1"/>
</dbReference>
<dbReference type="CDD" id="cd00887">
    <property type="entry name" value="MoeA"/>
    <property type="match status" value="1"/>
</dbReference>
<dbReference type="InterPro" id="IPR036135">
    <property type="entry name" value="MoeA_linker/N_sf"/>
</dbReference>
<dbReference type="SMART" id="SM00852">
    <property type="entry name" value="MoCF_biosynth"/>
    <property type="match status" value="1"/>
</dbReference>
<keyword evidence="6" id="KW-0808">Transferase</keyword>
<dbReference type="eggNOG" id="COG0303">
    <property type="taxonomic scope" value="Bacteria"/>
</dbReference>
<comment type="catalytic activity">
    <reaction evidence="5">
        <text>adenylyl-molybdopterin + molybdate = Mo-molybdopterin + AMP + H(+)</text>
        <dbReference type="Rhea" id="RHEA:35047"/>
        <dbReference type="ChEBI" id="CHEBI:15378"/>
        <dbReference type="ChEBI" id="CHEBI:36264"/>
        <dbReference type="ChEBI" id="CHEBI:62727"/>
        <dbReference type="ChEBI" id="CHEBI:71302"/>
        <dbReference type="ChEBI" id="CHEBI:456215"/>
        <dbReference type="EC" id="2.10.1.1"/>
    </reaction>
</comment>
<dbReference type="InterPro" id="IPR005110">
    <property type="entry name" value="MoeA_linker/N"/>
</dbReference>
<dbReference type="Gene3D" id="3.40.980.10">
    <property type="entry name" value="MoaB/Mog-like domain"/>
    <property type="match status" value="1"/>
</dbReference>
<keyword evidence="6" id="KW-0500">Molybdenum</keyword>
<gene>
    <name evidence="8" type="ordered locus">MROS_1082</name>
</gene>
<comment type="function">
    <text evidence="1 6">Catalyzes the insertion of molybdate into adenylated molybdopterin with the concomitant release of AMP.</text>
</comment>
<evidence type="ECO:0000256" key="3">
    <source>
        <dbReference type="ARBA" id="ARBA00010763"/>
    </source>
</evidence>
<comment type="pathway">
    <text evidence="2 6">Cofactor biosynthesis; molybdopterin biosynthesis.</text>
</comment>
<dbReference type="Pfam" id="PF03453">
    <property type="entry name" value="MoeA_N"/>
    <property type="match status" value="1"/>
</dbReference>
<dbReference type="GO" id="GO:0005829">
    <property type="term" value="C:cytosol"/>
    <property type="evidence" value="ECO:0007669"/>
    <property type="project" value="TreeGrafter"/>
</dbReference>
<dbReference type="InterPro" id="IPR001453">
    <property type="entry name" value="MoaB/Mog_dom"/>
</dbReference>
<dbReference type="InterPro" id="IPR038987">
    <property type="entry name" value="MoeA-like"/>
</dbReference>